<dbReference type="PANTHER" id="PTHR38591">
    <property type="entry name" value="HYDROLASE"/>
    <property type="match status" value="1"/>
</dbReference>
<dbReference type="STRING" id="1134435.AC731_004985"/>
<dbReference type="EMBL" id="CP014646">
    <property type="protein sequence ID" value="AMO36340.1"/>
    <property type="molecule type" value="Genomic_DNA"/>
</dbReference>
<reference evidence="3" key="1">
    <citation type="submission" date="2016-03" db="EMBL/GenBank/DDBJ databases">
        <authorList>
            <person name="Ma C."/>
            <person name="Zhou S."/>
            <person name="Yang G."/>
        </authorList>
    </citation>
    <scope>NUCLEOTIDE SEQUENCE [LARGE SCALE GENOMIC DNA]</scope>
    <source>
        <strain evidence="3">SgZ-1</strain>
    </source>
</reference>
<dbReference type="PANTHER" id="PTHR38591:SF1">
    <property type="entry name" value="BLL1000 PROTEIN"/>
    <property type="match status" value="1"/>
</dbReference>
<evidence type="ECO:0000313" key="3">
    <source>
        <dbReference type="Proteomes" id="UP000036902"/>
    </source>
</evidence>
<protein>
    <submittedName>
        <fullName evidence="2">Hydrolase</fullName>
    </submittedName>
</protein>
<keyword evidence="3" id="KW-1185">Reference proteome</keyword>
<evidence type="ECO:0000259" key="1">
    <source>
        <dbReference type="Pfam" id="PF07143"/>
    </source>
</evidence>
<proteinExistence type="predicted"/>
<dbReference type="KEGG" id="thu:AC731_004985"/>
<evidence type="ECO:0000313" key="2">
    <source>
        <dbReference type="EMBL" id="AMO36340.1"/>
    </source>
</evidence>
<name>A0A127K304_9RHOO</name>
<keyword evidence="2" id="KW-0378">Hydrolase</keyword>
<dbReference type="GO" id="GO:0016787">
    <property type="term" value="F:hydrolase activity"/>
    <property type="evidence" value="ECO:0007669"/>
    <property type="project" value="UniProtKB-KW"/>
</dbReference>
<dbReference type="Pfam" id="PF17186">
    <property type="entry name" value="Lipocalin_9"/>
    <property type="match status" value="1"/>
</dbReference>
<gene>
    <name evidence="2" type="ORF">AC731_004985</name>
</gene>
<organism evidence="2 3">
    <name type="scientific">Thauera humireducens</name>
    <dbReference type="NCBI Taxonomy" id="1134435"/>
    <lineage>
        <taxon>Bacteria</taxon>
        <taxon>Pseudomonadati</taxon>
        <taxon>Pseudomonadota</taxon>
        <taxon>Betaproteobacteria</taxon>
        <taxon>Rhodocyclales</taxon>
        <taxon>Zoogloeaceae</taxon>
        <taxon>Thauera</taxon>
    </lineage>
</organism>
<dbReference type="Gene3D" id="2.40.370.10">
    <property type="entry name" value="AttH-like domain"/>
    <property type="match status" value="2"/>
</dbReference>
<dbReference type="Pfam" id="PF07143">
    <property type="entry name" value="CrtC"/>
    <property type="match status" value="1"/>
</dbReference>
<feature type="domain" description="AttH" evidence="1">
    <location>
        <begin position="60"/>
        <end position="233"/>
    </location>
</feature>
<dbReference type="RefSeq" id="WP_048709688.1">
    <property type="nucleotide sequence ID" value="NZ_CP014646.1"/>
</dbReference>
<dbReference type="SUPFAM" id="SSF159245">
    <property type="entry name" value="AttH-like"/>
    <property type="match status" value="1"/>
</dbReference>
<dbReference type="Proteomes" id="UP000036902">
    <property type="component" value="Chromosome"/>
</dbReference>
<sequence length="377" mass="41690">MGNFSLGTVLVGAWMVVGTLIFPGPVVAQVAPTTPPYPPVLSGQALQFPRDFGAHPDYRTEWWYITGWLRDEAGVERGFQLTFFRVRTRIGEDNPSRFAPSQLVLAHAAVADPATGRLRHAERAARAYPGLAEAVEGRTVVRVGDWFLAGGEAALAGYRSRIEAEDFGFELEFEPGGAPVLNGSAGFSQKAPDPINASYYYSRPQLKVSGTLKLDGRTLAVTGHAWLDHEWSSEILPEGARGWDWIGINLHDGGSLMLFQMRDGEGRAMWAAGTLGDAQGGARRFRPDEVRFEPLRYWQSPRTGARYPVEWRLHLADGRILHLAPLMDDQELDSRASTGAVYWEGAVRLREASPDGQERETGQGYLEMTGYADRLRM</sequence>
<accession>A0A127K304</accession>
<dbReference type="InterPro" id="IPR023374">
    <property type="entry name" value="AttH-like_dom_sf"/>
</dbReference>
<dbReference type="AlphaFoldDB" id="A0A127K304"/>
<dbReference type="InterPro" id="IPR010791">
    <property type="entry name" value="AttH_dom"/>
</dbReference>